<dbReference type="InterPro" id="IPR016040">
    <property type="entry name" value="NAD(P)-bd_dom"/>
</dbReference>
<dbReference type="SUPFAM" id="SSF51735">
    <property type="entry name" value="NAD(P)-binding Rossmann-fold domains"/>
    <property type="match status" value="1"/>
</dbReference>
<dbReference type="InterPro" id="IPR036291">
    <property type="entry name" value="NAD(P)-bd_dom_sf"/>
</dbReference>
<feature type="domain" description="NAD(P)-binding" evidence="1">
    <location>
        <begin position="11"/>
        <end position="182"/>
    </location>
</feature>
<reference evidence="2 3" key="1">
    <citation type="submission" date="2023-03" db="EMBL/GenBank/DDBJ databases">
        <title>Strain YYF002 represents a novel species in the genus Winogradskyella isolated from seawater.</title>
        <authorList>
            <person name="Fu Z.-Y."/>
        </authorList>
    </citation>
    <scope>NUCLEOTIDE SEQUENCE [LARGE SCALE GENOMIC DNA]</scope>
    <source>
        <strain evidence="2 3">YYF002</strain>
    </source>
</reference>
<dbReference type="Gene3D" id="3.40.50.720">
    <property type="entry name" value="NAD(P)-binding Rossmann-like Domain"/>
    <property type="match status" value="1"/>
</dbReference>
<gene>
    <name evidence="2" type="ORF">P7122_04290</name>
</gene>
<evidence type="ECO:0000313" key="3">
    <source>
        <dbReference type="Proteomes" id="UP001529085"/>
    </source>
</evidence>
<evidence type="ECO:0000313" key="2">
    <source>
        <dbReference type="EMBL" id="MDG4715078.1"/>
    </source>
</evidence>
<dbReference type="InterPro" id="IPR051783">
    <property type="entry name" value="NAD(P)-dependent_oxidoreduct"/>
</dbReference>
<evidence type="ECO:0000259" key="1">
    <source>
        <dbReference type="Pfam" id="PF13460"/>
    </source>
</evidence>
<protein>
    <submittedName>
        <fullName evidence="2">NAD(P)H-binding protein</fullName>
    </submittedName>
</protein>
<comment type="caution">
    <text evidence="2">The sequence shown here is derived from an EMBL/GenBank/DDBJ whole genome shotgun (WGS) entry which is preliminary data.</text>
</comment>
<dbReference type="PANTHER" id="PTHR48079:SF6">
    <property type="entry name" value="NAD(P)-BINDING DOMAIN-CONTAINING PROTEIN-RELATED"/>
    <property type="match status" value="1"/>
</dbReference>
<keyword evidence="3" id="KW-1185">Reference proteome</keyword>
<dbReference type="Pfam" id="PF13460">
    <property type="entry name" value="NAD_binding_10"/>
    <property type="match status" value="1"/>
</dbReference>
<dbReference type="RefSeq" id="WP_278004545.1">
    <property type="nucleotide sequence ID" value="NZ_JARSBN010000002.1"/>
</dbReference>
<accession>A0ABT6FZ52</accession>
<sequence length="269" mass="30219">MKKKISIIGCGWLGFPLAKHFVDNGYVVKGSTTTKAKLKTLSNAGIEAFTIQLNEKGITGNYPDFFKESDTVIINIPPGLRKNPNKNHVEEIQHLIKAIATQSIKNIIYISSTSVFNDESDFPVINDSSAPNATTRSAKQLIAIEDALQKNPKFNTTIIRFGGLYDSQRHPAKFLAGKTNVSNPEAPVNLIHKEDCINIISLVLKKNIQNEILNAVHPDHPSKKEYYTNYCKEHQLELPKFNMEEKSKGKLIESIKLEQLLNYSWKQAL</sequence>
<proteinExistence type="predicted"/>
<dbReference type="PANTHER" id="PTHR48079">
    <property type="entry name" value="PROTEIN YEEZ"/>
    <property type="match status" value="1"/>
</dbReference>
<dbReference type="Proteomes" id="UP001529085">
    <property type="component" value="Unassembled WGS sequence"/>
</dbReference>
<dbReference type="EMBL" id="JARSBN010000002">
    <property type="protein sequence ID" value="MDG4715078.1"/>
    <property type="molecule type" value="Genomic_DNA"/>
</dbReference>
<name>A0ABT6FZ52_9FLAO</name>
<organism evidence="2 3">
    <name type="scientific">Winogradskyella marincola</name>
    <dbReference type="NCBI Taxonomy" id="3037795"/>
    <lineage>
        <taxon>Bacteria</taxon>
        <taxon>Pseudomonadati</taxon>
        <taxon>Bacteroidota</taxon>
        <taxon>Flavobacteriia</taxon>
        <taxon>Flavobacteriales</taxon>
        <taxon>Flavobacteriaceae</taxon>
        <taxon>Winogradskyella</taxon>
    </lineage>
</organism>